<dbReference type="Gene3D" id="3.40.50.1000">
    <property type="entry name" value="HAD superfamily/HAD-like"/>
    <property type="match status" value="1"/>
</dbReference>
<dbReference type="OrthoDB" id="9809962at2"/>
<proteinExistence type="predicted"/>
<dbReference type="PRINTS" id="PR00413">
    <property type="entry name" value="HADHALOGNASE"/>
</dbReference>
<dbReference type="InterPro" id="IPR051400">
    <property type="entry name" value="HAD-like_hydrolase"/>
</dbReference>
<dbReference type="InterPro" id="IPR036412">
    <property type="entry name" value="HAD-like_sf"/>
</dbReference>
<evidence type="ECO:0000313" key="5">
    <source>
        <dbReference type="Proteomes" id="UP000187074"/>
    </source>
</evidence>
<dbReference type="EMBL" id="MRTF01000009">
    <property type="protein sequence ID" value="OME89694.1"/>
    <property type="molecule type" value="Genomic_DNA"/>
</dbReference>
<dbReference type="SFLD" id="SFLDG01129">
    <property type="entry name" value="C1.5:_HAD__Beta-PGM__Phosphata"/>
    <property type="match status" value="1"/>
</dbReference>
<keyword evidence="2" id="KW-0378">Hydrolase</keyword>
<keyword evidence="3" id="KW-0460">Magnesium</keyword>
<dbReference type="NCBIfam" id="TIGR01549">
    <property type="entry name" value="HAD-SF-IA-v1"/>
    <property type="match status" value="1"/>
</dbReference>
<dbReference type="GO" id="GO:0044281">
    <property type="term" value="P:small molecule metabolic process"/>
    <property type="evidence" value="ECO:0007669"/>
    <property type="project" value="UniProtKB-ARBA"/>
</dbReference>
<dbReference type="PANTHER" id="PTHR46470">
    <property type="entry name" value="N-ACYLNEURAMINATE-9-PHOSPHATASE"/>
    <property type="match status" value="1"/>
</dbReference>
<evidence type="ECO:0000256" key="1">
    <source>
        <dbReference type="ARBA" id="ARBA00001946"/>
    </source>
</evidence>
<dbReference type="SFLD" id="SFLDS00003">
    <property type="entry name" value="Haloacid_Dehalogenase"/>
    <property type="match status" value="1"/>
</dbReference>
<dbReference type="AlphaFoldDB" id="A0A1R1AVS1"/>
<dbReference type="NCBIfam" id="TIGR01509">
    <property type="entry name" value="HAD-SF-IA-v3"/>
    <property type="match status" value="1"/>
</dbReference>
<sequence>MAVRAVFFDLYETLITEFANGKRLSKRSYDYMYRLGLSEAEFKQEWRTRFERRMNGHFPDYHSVIQDILDSQSLPYPQEHVEFLYQSRVSEKKIPFNRISNEICRMLELLRKRGLKLGLISNCSEEEVISFGQSGLAPYFDDVIFSYQVGIAKPNEEIYRLACERLSVTPQDSLFIGDGGSDELRGARSAGLRPYHAYWYNTFIESEYEKIHQPLHVLDLIESSIEMESPEP</sequence>
<evidence type="ECO:0000256" key="2">
    <source>
        <dbReference type="ARBA" id="ARBA00022801"/>
    </source>
</evidence>
<name>A0A1R1AVS1_PAELA</name>
<dbReference type="Proteomes" id="UP000187074">
    <property type="component" value="Unassembled WGS sequence"/>
</dbReference>
<comment type="cofactor">
    <cofactor evidence="1">
        <name>Mg(2+)</name>
        <dbReference type="ChEBI" id="CHEBI:18420"/>
    </cofactor>
</comment>
<dbReference type="SUPFAM" id="SSF56784">
    <property type="entry name" value="HAD-like"/>
    <property type="match status" value="1"/>
</dbReference>
<organism evidence="4 5">
    <name type="scientific">Paenibacillus lautus</name>
    <name type="common">Bacillus lautus</name>
    <dbReference type="NCBI Taxonomy" id="1401"/>
    <lineage>
        <taxon>Bacteria</taxon>
        <taxon>Bacillati</taxon>
        <taxon>Bacillota</taxon>
        <taxon>Bacilli</taxon>
        <taxon>Bacillales</taxon>
        <taxon>Paenibacillaceae</taxon>
        <taxon>Paenibacillus</taxon>
    </lineage>
</organism>
<dbReference type="Pfam" id="PF00702">
    <property type="entry name" value="Hydrolase"/>
    <property type="match status" value="1"/>
</dbReference>
<protein>
    <submittedName>
        <fullName evidence="4">Haloacid dehalogenase</fullName>
    </submittedName>
</protein>
<reference evidence="4 5" key="1">
    <citation type="submission" date="2016-11" db="EMBL/GenBank/DDBJ databases">
        <title>Paenibacillus species isolates.</title>
        <authorList>
            <person name="Beno S.M."/>
        </authorList>
    </citation>
    <scope>NUCLEOTIDE SEQUENCE [LARGE SCALE GENOMIC DNA]</scope>
    <source>
        <strain evidence="4 5">FSL F4-0100</strain>
    </source>
</reference>
<dbReference type="InterPro" id="IPR006439">
    <property type="entry name" value="HAD-SF_hydro_IA"/>
</dbReference>
<evidence type="ECO:0000313" key="4">
    <source>
        <dbReference type="EMBL" id="OME89694.1"/>
    </source>
</evidence>
<dbReference type="STRING" id="1401.BK123_25325"/>
<evidence type="ECO:0000256" key="3">
    <source>
        <dbReference type="ARBA" id="ARBA00022842"/>
    </source>
</evidence>
<gene>
    <name evidence="4" type="ORF">BK123_25325</name>
</gene>
<dbReference type="InterPro" id="IPR023214">
    <property type="entry name" value="HAD_sf"/>
</dbReference>
<dbReference type="RefSeq" id="WP_076325120.1">
    <property type="nucleotide sequence ID" value="NZ_MRTF01000009.1"/>
</dbReference>
<accession>A0A1R1AVS1</accession>
<dbReference type="GO" id="GO:0016787">
    <property type="term" value="F:hydrolase activity"/>
    <property type="evidence" value="ECO:0007669"/>
    <property type="project" value="UniProtKB-KW"/>
</dbReference>
<comment type="caution">
    <text evidence="4">The sequence shown here is derived from an EMBL/GenBank/DDBJ whole genome shotgun (WGS) entry which is preliminary data.</text>
</comment>